<evidence type="ECO:0000256" key="2">
    <source>
        <dbReference type="ARBA" id="ARBA00023002"/>
    </source>
</evidence>
<sequence>MLRQRPQSGVCLVLSILSNVCALDGIWTPDWNALKRQVQGRLYTTTPFSQPCFDNYASSDCQDLLQEYSTGDARTNYPSAYIQTQWESCQSTSEQCLLDPTNPGSNNGQCLMGSIPPRYIDVRQPNDIIATFKFSEKTNIPLVVKNTGHDYLGRSSAPGSLALWTHNLKNISYDAAFEPKGCTKPPMPAITVGAGIQWFETYEFAENHNITVVGGSDRTVGVVGWLLGGGHGMLSPTMGLGVDRALQLKVVTPDGHYRVVNECQDPDLFFALRGGGGTFGVVVEATMMVSPPVALQTVILQFSPNTTLSRELWGILVDNGLQWSKDGWGGVSIANVAVFINPILRKEAAASSAAPLIEFGQRLKAEGASGVSLTVVEFPSWYKFFQPFAKQFAAKTGASFALASRLIDKSSFSGQNQRSGLVEGLLAADKATPGVIIHITPPSSAPSTNKTSVTEAWQDSLYHVTLISSWAWNTTKAEKAQKYKDASSSIDHLRRLTPDAAYFNEADVYEPNFQKAFWGMHYPQLERIKRKYDPQQLLDCWHCVNWNRKSPRFRCYL</sequence>
<gene>
    <name evidence="5" type="ORF">CPB83DRAFT_859357</name>
</gene>
<evidence type="ECO:0000313" key="6">
    <source>
        <dbReference type="Proteomes" id="UP000807306"/>
    </source>
</evidence>
<evidence type="ECO:0000256" key="1">
    <source>
        <dbReference type="ARBA" id="ARBA00005466"/>
    </source>
</evidence>
<dbReference type="Pfam" id="PF01565">
    <property type="entry name" value="FAD_binding_4"/>
    <property type="match status" value="1"/>
</dbReference>
<evidence type="ECO:0000256" key="3">
    <source>
        <dbReference type="SAM" id="SignalP"/>
    </source>
</evidence>
<proteinExistence type="inferred from homology"/>
<reference evidence="5" key="1">
    <citation type="submission" date="2020-11" db="EMBL/GenBank/DDBJ databases">
        <authorList>
            <consortium name="DOE Joint Genome Institute"/>
            <person name="Ahrendt S."/>
            <person name="Riley R."/>
            <person name="Andreopoulos W."/>
            <person name="Labutti K."/>
            <person name="Pangilinan J."/>
            <person name="Ruiz-Duenas F.J."/>
            <person name="Barrasa J.M."/>
            <person name="Sanchez-Garcia M."/>
            <person name="Camarero S."/>
            <person name="Miyauchi S."/>
            <person name="Serrano A."/>
            <person name="Linde D."/>
            <person name="Babiker R."/>
            <person name="Drula E."/>
            <person name="Ayuso-Fernandez I."/>
            <person name="Pacheco R."/>
            <person name="Padilla G."/>
            <person name="Ferreira P."/>
            <person name="Barriuso J."/>
            <person name="Kellner H."/>
            <person name="Castanera R."/>
            <person name="Alfaro M."/>
            <person name="Ramirez L."/>
            <person name="Pisabarro A.G."/>
            <person name="Kuo A."/>
            <person name="Tritt A."/>
            <person name="Lipzen A."/>
            <person name="He G."/>
            <person name="Yan M."/>
            <person name="Ng V."/>
            <person name="Cullen D."/>
            <person name="Martin F."/>
            <person name="Rosso M.-N."/>
            <person name="Henrissat B."/>
            <person name="Hibbett D."/>
            <person name="Martinez A.T."/>
            <person name="Grigoriev I.V."/>
        </authorList>
    </citation>
    <scope>NUCLEOTIDE SEQUENCE</scope>
    <source>
        <strain evidence="5">CBS 506.95</strain>
    </source>
</reference>
<accession>A0A9P6JM43</accession>
<dbReference type="InterPro" id="IPR016169">
    <property type="entry name" value="FAD-bd_PCMH_sub2"/>
</dbReference>
<dbReference type="Pfam" id="PF08031">
    <property type="entry name" value="BBE"/>
    <property type="match status" value="1"/>
</dbReference>
<dbReference type="SUPFAM" id="SSF56176">
    <property type="entry name" value="FAD-binding/transporter-associated domain-like"/>
    <property type="match status" value="1"/>
</dbReference>
<dbReference type="PANTHER" id="PTHR13878:SF91">
    <property type="entry name" value="FAD BINDING DOMAIN PROTEIN (AFU_ORTHOLOGUE AFUA_6G12070)-RELATED"/>
    <property type="match status" value="1"/>
</dbReference>
<dbReference type="PROSITE" id="PS51387">
    <property type="entry name" value="FAD_PCMH"/>
    <property type="match status" value="1"/>
</dbReference>
<dbReference type="AlphaFoldDB" id="A0A9P6JM43"/>
<evidence type="ECO:0000313" key="5">
    <source>
        <dbReference type="EMBL" id="KAF9525498.1"/>
    </source>
</evidence>
<dbReference type="EMBL" id="MU157883">
    <property type="protein sequence ID" value="KAF9525498.1"/>
    <property type="molecule type" value="Genomic_DNA"/>
</dbReference>
<keyword evidence="3" id="KW-0732">Signal</keyword>
<feature type="domain" description="FAD-binding PCMH-type" evidence="4">
    <location>
        <begin position="112"/>
        <end position="292"/>
    </location>
</feature>
<protein>
    <submittedName>
        <fullName evidence="5">FAD binding domain-containing protein</fullName>
    </submittedName>
</protein>
<dbReference type="InterPro" id="IPR006094">
    <property type="entry name" value="Oxid_FAD_bind_N"/>
</dbReference>
<organism evidence="5 6">
    <name type="scientific">Crepidotus variabilis</name>
    <dbReference type="NCBI Taxonomy" id="179855"/>
    <lineage>
        <taxon>Eukaryota</taxon>
        <taxon>Fungi</taxon>
        <taxon>Dikarya</taxon>
        <taxon>Basidiomycota</taxon>
        <taxon>Agaricomycotina</taxon>
        <taxon>Agaricomycetes</taxon>
        <taxon>Agaricomycetidae</taxon>
        <taxon>Agaricales</taxon>
        <taxon>Agaricineae</taxon>
        <taxon>Crepidotaceae</taxon>
        <taxon>Crepidotus</taxon>
    </lineage>
</organism>
<feature type="chain" id="PRO_5040447754" evidence="3">
    <location>
        <begin position="23"/>
        <end position="557"/>
    </location>
</feature>
<dbReference type="InterPro" id="IPR012951">
    <property type="entry name" value="BBE"/>
</dbReference>
<comment type="similarity">
    <text evidence="1">Belongs to the oxygen-dependent FAD-linked oxidoreductase family.</text>
</comment>
<dbReference type="InterPro" id="IPR050432">
    <property type="entry name" value="FAD-linked_Oxidoreductases_BP"/>
</dbReference>
<dbReference type="InterPro" id="IPR036318">
    <property type="entry name" value="FAD-bd_PCMH-like_sf"/>
</dbReference>
<evidence type="ECO:0000259" key="4">
    <source>
        <dbReference type="PROSITE" id="PS51387"/>
    </source>
</evidence>
<dbReference type="InterPro" id="IPR016166">
    <property type="entry name" value="FAD-bd_PCMH"/>
</dbReference>
<name>A0A9P6JM43_9AGAR</name>
<feature type="signal peptide" evidence="3">
    <location>
        <begin position="1"/>
        <end position="22"/>
    </location>
</feature>
<dbReference type="OrthoDB" id="9983560at2759"/>
<keyword evidence="2" id="KW-0560">Oxidoreductase</keyword>
<dbReference type="Gene3D" id="3.30.465.10">
    <property type="match status" value="2"/>
</dbReference>
<dbReference type="GO" id="GO:0016491">
    <property type="term" value="F:oxidoreductase activity"/>
    <property type="evidence" value="ECO:0007669"/>
    <property type="project" value="UniProtKB-KW"/>
</dbReference>
<comment type="caution">
    <text evidence="5">The sequence shown here is derived from an EMBL/GenBank/DDBJ whole genome shotgun (WGS) entry which is preliminary data.</text>
</comment>
<dbReference type="Proteomes" id="UP000807306">
    <property type="component" value="Unassembled WGS sequence"/>
</dbReference>
<dbReference type="PANTHER" id="PTHR13878">
    <property type="entry name" value="GULONOLACTONE OXIDASE"/>
    <property type="match status" value="1"/>
</dbReference>
<keyword evidence="6" id="KW-1185">Reference proteome</keyword>
<dbReference type="GO" id="GO:0071949">
    <property type="term" value="F:FAD binding"/>
    <property type="evidence" value="ECO:0007669"/>
    <property type="project" value="InterPro"/>
</dbReference>